<evidence type="ECO:0000313" key="3">
    <source>
        <dbReference type="Proteomes" id="UP000823890"/>
    </source>
</evidence>
<feature type="transmembrane region" description="Helical" evidence="1">
    <location>
        <begin position="160"/>
        <end position="181"/>
    </location>
</feature>
<evidence type="ECO:0000256" key="1">
    <source>
        <dbReference type="SAM" id="Phobius"/>
    </source>
</evidence>
<accession>A0A9D2NN38</accession>
<dbReference type="GO" id="GO:0140359">
    <property type="term" value="F:ABC-type transporter activity"/>
    <property type="evidence" value="ECO:0007669"/>
    <property type="project" value="InterPro"/>
</dbReference>
<feature type="transmembrane region" description="Helical" evidence="1">
    <location>
        <begin position="125"/>
        <end position="148"/>
    </location>
</feature>
<keyword evidence="1" id="KW-0472">Membrane</keyword>
<dbReference type="Proteomes" id="UP000823890">
    <property type="component" value="Unassembled WGS sequence"/>
</dbReference>
<dbReference type="PANTHER" id="PTHR37305:SF2">
    <property type="entry name" value="BACITRACIN TRANSPORT PERMEASE PROTEIN BCRB"/>
    <property type="match status" value="1"/>
</dbReference>
<reference evidence="2" key="2">
    <citation type="submission" date="2021-04" db="EMBL/GenBank/DDBJ databases">
        <authorList>
            <person name="Gilroy R."/>
        </authorList>
    </citation>
    <scope>NUCLEOTIDE SEQUENCE</scope>
    <source>
        <strain evidence="2">ChiW19-954</strain>
    </source>
</reference>
<feature type="transmembrane region" description="Helical" evidence="1">
    <location>
        <begin position="68"/>
        <end position="92"/>
    </location>
</feature>
<keyword evidence="1" id="KW-1133">Transmembrane helix</keyword>
<name>A0A9D2NN38_9FIRM</name>
<dbReference type="GO" id="GO:0005886">
    <property type="term" value="C:plasma membrane"/>
    <property type="evidence" value="ECO:0007669"/>
    <property type="project" value="UniProtKB-SubCell"/>
</dbReference>
<keyword evidence="1" id="KW-0812">Transmembrane</keyword>
<evidence type="ECO:0000313" key="2">
    <source>
        <dbReference type="EMBL" id="HJC35312.1"/>
    </source>
</evidence>
<protein>
    <submittedName>
        <fullName evidence="2">ABC transporter permease</fullName>
    </submittedName>
</protein>
<comment type="caution">
    <text evidence="2">The sequence shown here is derived from an EMBL/GenBank/DDBJ whole genome shotgun (WGS) entry which is preliminary data.</text>
</comment>
<feature type="transmembrane region" description="Helical" evidence="1">
    <location>
        <begin position="188"/>
        <end position="206"/>
    </location>
</feature>
<feature type="transmembrane region" description="Helical" evidence="1">
    <location>
        <begin position="12"/>
        <end position="33"/>
    </location>
</feature>
<dbReference type="EMBL" id="DWWO01000144">
    <property type="protein sequence ID" value="HJC35312.1"/>
    <property type="molecule type" value="Genomic_DNA"/>
</dbReference>
<reference evidence="2" key="1">
    <citation type="journal article" date="2021" name="PeerJ">
        <title>Extensive microbial diversity within the chicken gut microbiome revealed by metagenomics and culture.</title>
        <authorList>
            <person name="Gilroy R."/>
            <person name="Ravi A."/>
            <person name="Getino M."/>
            <person name="Pursley I."/>
            <person name="Horton D.L."/>
            <person name="Alikhan N.F."/>
            <person name="Baker D."/>
            <person name="Gharbi K."/>
            <person name="Hall N."/>
            <person name="Watson M."/>
            <person name="Adriaenssens E.M."/>
            <person name="Foster-Nyarko E."/>
            <person name="Jarju S."/>
            <person name="Secka A."/>
            <person name="Antonio M."/>
            <person name="Oren A."/>
            <person name="Chaudhuri R.R."/>
            <person name="La Ragione R."/>
            <person name="Hildebrand F."/>
            <person name="Pallen M.J."/>
        </authorList>
    </citation>
    <scope>NUCLEOTIDE SEQUENCE</scope>
    <source>
        <strain evidence="2">ChiW19-954</strain>
    </source>
</reference>
<gene>
    <name evidence="2" type="ORF">H9758_12120</name>
</gene>
<feature type="transmembrane region" description="Helical" evidence="1">
    <location>
        <begin position="235"/>
        <end position="256"/>
    </location>
</feature>
<sequence length="261" mass="28923">MTLLNFEMKRNRIALAVWTAAIALLLTICLLIFPDMKDQVNELNTAFSSMGGFTEAFGMDRLNFGELMGFYGLECGNILGIGGAFFAAYLGITSLADEEKNHTAEYLFTHPVSRRRIVFEKLVRILLQIIILNAVCILTALIVTAAIGEEFQMKEFLLLHLAYFLLQIEIGAVCFCISAFLRRSGIGIGLGMAAILYFLNIIANITEDAEWLKYITPFGYAEAADIITDVRIDPVLAAIGCTVTLAGIAVAFFHYCRKDIY</sequence>
<dbReference type="PANTHER" id="PTHR37305">
    <property type="entry name" value="INTEGRAL MEMBRANE PROTEIN-RELATED"/>
    <property type="match status" value="1"/>
</dbReference>
<dbReference type="AlphaFoldDB" id="A0A9D2NN38"/>
<organism evidence="2 3">
    <name type="scientific">Candidatus Mediterraneibacter faecipullorum</name>
    <dbReference type="NCBI Taxonomy" id="2838670"/>
    <lineage>
        <taxon>Bacteria</taxon>
        <taxon>Bacillati</taxon>
        <taxon>Bacillota</taxon>
        <taxon>Clostridia</taxon>
        <taxon>Lachnospirales</taxon>
        <taxon>Lachnospiraceae</taxon>
        <taxon>Mediterraneibacter</taxon>
    </lineage>
</organism>
<dbReference type="Pfam" id="PF12679">
    <property type="entry name" value="ABC2_membrane_2"/>
    <property type="match status" value="1"/>
</dbReference>
<proteinExistence type="predicted"/>